<dbReference type="Proteomes" id="UP000268048">
    <property type="component" value="Chromosome"/>
</dbReference>
<protein>
    <submittedName>
        <fullName evidence="1">Uncharacterized protein</fullName>
    </submittedName>
</protein>
<evidence type="ECO:0000313" key="2">
    <source>
        <dbReference type="Proteomes" id="UP000268048"/>
    </source>
</evidence>
<evidence type="ECO:0000313" key="1">
    <source>
        <dbReference type="EMBL" id="AZE50943.1"/>
    </source>
</evidence>
<name>A0A3G7TUZ6_9PSED</name>
<dbReference type="AlphaFoldDB" id="A0A3G7TUZ6"/>
<sequence length="39" mass="4244">MLTRLSASASPALLSERPVAARLAALVLYFLDDGRRQTL</sequence>
<reference evidence="1 2" key="1">
    <citation type="submission" date="2018-03" db="EMBL/GenBank/DDBJ databases">
        <title>Diversity of phytobeneficial traits revealed by whole-genome analysis of worldwide-isolated phenazine-producing Pseudomonas spp.</title>
        <authorList>
            <person name="Biessy A."/>
            <person name="Novinscak A."/>
            <person name="Blom J."/>
            <person name="Leger G."/>
            <person name="Thomashow L.S."/>
            <person name="Cazorla F.M."/>
            <person name="Josic D."/>
            <person name="Filion M."/>
        </authorList>
    </citation>
    <scope>NUCLEOTIDE SEQUENCE [LARGE SCALE GENOMIC DNA]</scope>
    <source>
        <strain evidence="1 2">B25</strain>
    </source>
</reference>
<proteinExistence type="predicted"/>
<accession>A0A3G7TUZ6</accession>
<dbReference type="EMBL" id="CP027753">
    <property type="protein sequence ID" value="AZE50943.1"/>
    <property type="molecule type" value="Genomic_DNA"/>
</dbReference>
<gene>
    <name evidence="1" type="ORF">C4K04_5294</name>
</gene>
<organism evidence="1 2">
    <name type="scientific">Pseudomonas chlororaphis</name>
    <dbReference type="NCBI Taxonomy" id="587753"/>
    <lineage>
        <taxon>Bacteria</taxon>
        <taxon>Pseudomonadati</taxon>
        <taxon>Pseudomonadota</taxon>
        <taxon>Gammaproteobacteria</taxon>
        <taxon>Pseudomonadales</taxon>
        <taxon>Pseudomonadaceae</taxon>
        <taxon>Pseudomonas</taxon>
    </lineage>
</organism>